<reference evidence="1" key="1">
    <citation type="submission" date="2021-06" db="EMBL/GenBank/DDBJ databases">
        <authorList>
            <person name="Hodson N. C."/>
            <person name="Mongue J. A."/>
            <person name="Jaron S. K."/>
        </authorList>
    </citation>
    <scope>NUCLEOTIDE SEQUENCE</scope>
</reference>
<name>A0A8J2LFM7_9HEXA</name>
<comment type="caution">
    <text evidence="1">The sequence shown here is derived from an EMBL/GenBank/DDBJ whole genome shotgun (WGS) entry which is preliminary data.</text>
</comment>
<dbReference type="AlphaFoldDB" id="A0A8J2LFM7"/>
<evidence type="ECO:0000313" key="1">
    <source>
        <dbReference type="EMBL" id="CAG7830906.1"/>
    </source>
</evidence>
<proteinExistence type="predicted"/>
<protein>
    <submittedName>
        <fullName evidence="1">Uncharacterized protein</fullName>
    </submittedName>
</protein>
<evidence type="ECO:0000313" key="2">
    <source>
        <dbReference type="Proteomes" id="UP000708208"/>
    </source>
</evidence>
<dbReference type="EMBL" id="CAJVCH010558008">
    <property type="protein sequence ID" value="CAG7830906.1"/>
    <property type="molecule type" value="Genomic_DNA"/>
</dbReference>
<dbReference type="Proteomes" id="UP000708208">
    <property type="component" value="Unassembled WGS sequence"/>
</dbReference>
<accession>A0A8J2LFM7</accession>
<organism evidence="1 2">
    <name type="scientific">Allacma fusca</name>
    <dbReference type="NCBI Taxonomy" id="39272"/>
    <lineage>
        <taxon>Eukaryota</taxon>
        <taxon>Metazoa</taxon>
        <taxon>Ecdysozoa</taxon>
        <taxon>Arthropoda</taxon>
        <taxon>Hexapoda</taxon>
        <taxon>Collembola</taxon>
        <taxon>Symphypleona</taxon>
        <taxon>Sminthuridae</taxon>
        <taxon>Allacma</taxon>
    </lineage>
</organism>
<gene>
    <name evidence="1" type="ORF">AFUS01_LOCUS40674</name>
</gene>
<sequence>MATKTIRQGERSFIVCRLRLYTQSTYIICASAKNLRDSSTFFSLVVTH</sequence>
<keyword evidence="2" id="KW-1185">Reference proteome</keyword>
<feature type="non-terminal residue" evidence="1">
    <location>
        <position position="1"/>
    </location>
</feature>